<protein>
    <recommendedName>
        <fullName evidence="4">YbaB/EbfC family DNA-binding protein</fullName>
    </recommendedName>
</protein>
<accession>A0A3A4K0R3</accession>
<feature type="compositionally biased region" description="Basic and acidic residues" evidence="1">
    <location>
        <begin position="89"/>
        <end position="98"/>
    </location>
</feature>
<dbReference type="Gene3D" id="3.30.1310.10">
    <property type="entry name" value="Nucleoid-associated protein YbaB-like domain"/>
    <property type="match status" value="1"/>
</dbReference>
<feature type="region of interest" description="Disordered" evidence="1">
    <location>
        <begin position="89"/>
        <end position="119"/>
    </location>
</feature>
<dbReference type="EMBL" id="QZFU01000015">
    <property type="protein sequence ID" value="RJO77663.1"/>
    <property type="molecule type" value="Genomic_DNA"/>
</dbReference>
<organism evidence="2 3">
    <name type="scientific">Nocardia panacis</name>
    <dbReference type="NCBI Taxonomy" id="2340916"/>
    <lineage>
        <taxon>Bacteria</taxon>
        <taxon>Bacillati</taxon>
        <taxon>Actinomycetota</taxon>
        <taxon>Actinomycetes</taxon>
        <taxon>Mycobacteriales</taxon>
        <taxon>Nocardiaceae</taxon>
        <taxon>Nocardia</taxon>
    </lineage>
</organism>
<dbReference type="RefSeq" id="WP_120039188.1">
    <property type="nucleotide sequence ID" value="NZ_QZFU01000015.1"/>
</dbReference>
<dbReference type="InterPro" id="IPR036894">
    <property type="entry name" value="YbaB-like_sf"/>
</dbReference>
<dbReference type="Proteomes" id="UP000266677">
    <property type="component" value="Unassembled WGS sequence"/>
</dbReference>
<gene>
    <name evidence="2" type="ORF">D5S18_07980</name>
</gene>
<evidence type="ECO:0008006" key="4">
    <source>
        <dbReference type="Google" id="ProtNLM"/>
    </source>
</evidence>
<evidence type="ECO:0000313" key="2">
    <source>
        <dbReference type="EMBL" id="RJO77663.1"/>
    </source>
</evidence>
<evidence type="ECO:0000313" key="3">
    <source>
        <dbReference type="Proteomes" id="UP000266677"/>
    </source>
</evidence>
<reference evidence="2 3" key="1">
    <citation type="submission" date="2018-09" db="EMBL/GenBank/DDBJ databases">
        <title>YIM PH21274 draft genome.</title>
        <authorList>
            <person name="Miao C."/>
        </authorList>
    </citation>
    <scope>NUCLEOTIDE SEQUENCE [LARGE SCALE GENOMIC DNA]</scope>
    <source>
        <strain evidence="2 3">YIM PH 21724</strain>
    </source>
</reference>
<dbReference type="OrthoDB" id="4556076at2"/>
<proteinExistence type="predicted"/>
<sequence length="140" mass="15787">MTDLDDWEQKLRRDLDEIRSNATELGKAVTAVRGQGEIPGVRVEVNAAGDITNLQIAPGAMRWTSAQLTKSLLDCHQQARTDARTRAERLARKADPRLSKGISELHQTPEPTTPRPLTEEEIQAADDAYFDRMNRHGWNR</sequence>
<keyword evidence="3" id="KW-1185">Reference proteome</keyword>
<name>A0A3A4K0R3_9NOCA</name>
<comment type="caution">
    <text evidence="2">The sequence shown here is derived from an EMBL/GenBank/DDBJ whole genome shotgun (WGS) entry which is preliminary data.</text>
</comment>
<evidence type="ECO:0000256" key="1">
    <source>
        <dbReference type="SAM" id="MobiDB-lite"/>
    </source>
</evidence>
<dbReference type="AlphaFoldDB" id="A0A3A4K0R3"/>